<comment type="similarity">
    <text evidence="1">Belongs to the Cu-Zn superoxide dismutase family.</text>
</comment>
<protein>
    <submittedName>
        <fullName evidence="4">Superoxide dismutase family protein</fullName>
    </submittedName>
</protein>
<evidence type="ECO:0000256" key="2">
    <source>
        <dbReference type="SAM" id="SignalP"/>
    </source>
</evidence>
<dbReference type="Pfam" id="PF00080">
    <property type="entry name" value="Sod_Cu"/>
    <property type="match status" value="1"/>
</dbReference>
<dbReference type="PROSITE" id="PS00087">
    <property type="entry name" value="SOD_CU_ZN_1"/>
    <property type="match status" value="1"/>
</dbReference>
<evidence type="ECO:0000313" key="5">
    <source>
        <dbReference type="Proteomes" id="UP000602124"/>
    </source>
</evidence>
<dbReference type="SUPFAM" id="SSF49329">
    <property type="entry name" value="Cu,Zn superoxide dismutase-like"/>
    <property type="match status" value="1"/>
</dbReference>
<evidence type="ECO:0000256" key="1">
    <source>
        <dbReference type="ARBA" id="ARBA00010457"/>
    </source>
</evidence>
<dbReference type="EMBL" id="JAEKMH010000001">
    <property type="protein sequence ID" value="MBJ3783710.1"/>
    <property type="molecule type" value="Genomic_DNA"/>
</dbReference>
<dbReference type="InterPro" id="IPR001424">
    <property type="entry name" value="SOD_Cu_Zn_dom"/>
</dbReference>
<dbReference type="Proteomes" id="UP000602124">
    <property type="component" value="Unassembled WGS sequence"/>
</dbReference>
<sequence>MRIALSLSLAALLLASPAIAQEAQGTLIDVNGAEAGTIELSQGEGSVSITGHAMGLTPGDHGIHFHTTGDCDASAKFESAGGHFNPGEHQHGLENPEGVHAGDLPNLTVGDDGMANIELTSDTISLVEGEEGYVFDEDGTALVIHADPDDQMTDPSGNSGDRLLCAVIEAPAQ</sequence>
<dbReference type="GO" id="GO:0006801">
    <property type="term" value="P:superoxide metabolic process"/>
    <property type="evidence" value="ECO:0007669"/>
    <property type="project" value="InterPro"/>
</dbReference>
<evidence type="ECO:0000313" key="4">
    <source>
        <dbReference type="EMBL" id="MBJ3783710.1"/>
    </source>
</evidence>
<feature type="signal peptide" evidence="2">
    <location>
        <begin position="1"/>
        <end position="20"/>
    </location>
</feature>
<keyword evidence="2" id="KW-0732">Signal</keyword>
<reference evidence="4" key="1">
    <citation type="submission" date="2020-12" db="EMBL/GenBank/DDBJ databases">
        <title>Devosia sp. MSA67 isolated from Mo River.</title>
        <authorList>
            <person name="Ma F."/>
            <person name="Zi Z."/>
        </authorList>
    </citation>
    <scope>NUCLEOTIDE SEQUENCE</scope>
    <source>
        <strain evidence="4">MSA67</strain>
    </source>
</reference>
<dbReference type="CDD" id="cd00305">
    <property type="entry name" value="Cu-Zn_Superoxide_Dismutase"/>
    <property type="match status" value="1"/>
</dbReference>
<organism evidence="4 5">
    <name type="scientific">Devosia sediminis</name>
    <dbReference type="NCBI Taxonomy" id="2798801"/>
    <lineage>
        <taxon>Bacteria</taxon>
        <taxon>Pseudomonadati</taxon>
        <taxon>Pseudomonadota</taxon>
        <taxon>Alphaproteobacteria</taxon>
        <taxon>Hyphomicrobiales</taxon>
        <taxon>Devosiaceae</taxon>
        <taxon>Devosia</taxon>
    </lineage>
</organism>
<evidence type="ECO:0000259" key="3">
    <source>
        <dbReference type="Pfam" id="PF00080"/>
    </source>
</evidence>
<keyword evidence="5" id="KW-1185">Reference proteome</keyword>
<feature type="chain" id="PRO_5036828617" evidence="2">
    <location>
        <begin position="21"/>
        <end position="173"/>
    </location>
</feature>
<name>A0A934IWW1_9HYPH</name>
<dbReference type="Gene3D" id="2.60.40.200">
    <property type="entry name" value="Superoxide dismutase, copper/zinc binding domain"/>
    <property type="match status" value="1"/>
</dbReference>
<dbReference type="PANTHER" id="PTHR10003">
    <property type="entry name" value="SUPEROXIDE DISMUTASE CU-ZN -RELATED"/>
    <property type="match status" value="1"/>
</dbReference>
<comment type="caution">
    <text evidence="4">The sequence shown here is derived from an EMBL/GenBank/DDBJ whole genome shotgun (WGS) entry which is preliminary data.</text>
</comment>
<feature type="domain" description="Superoxide dismutase copper/zinc binding" evidence="3">
    <location>
        <begin position="36"/>
        <end position="168"/>
    </location>
</feature>
<dbReference type="InterPro" id="IPR024134">
    <property type="entry name" value="SOD_Cu/Zn_/chaperone"/>
</dbReference>
<dbReference type="InterPro" id="IPR018152">
    <property type="entry name" value="SOD_Cu/Zn_BS"/>
</dbReference>
<dbReference type="RefSeq" id="WP_198874938.1">
    <property type="nucleotide sequence ID" value="NZ_JAEKMH010000001.1"/>
</dbReference>
<proteinExistence type="inferred from homology"/>
<dbReference type="PRINTS" id="PR00068">
    <property type="entry name" value="CUZNDISMTASE"/>
</dbReference>
<accession>A0A934IWW1</accession>
<dbReference type="AlphaFoldDB" id="A0A934IWW1"/>
<dbReference type="GO" id="GO:0005507">
    <property type="term" value="F:copper ion binding"/>
    <property type="evidence" value="ECO:0007669"/>
    <property type="project" value="InterPro"/>
</dbReference>
<gene>
    <name evidence="4" type="ORF">JEQ47_03155</name>
</gene>
<dbReference type="InterPro" id="IPR036423">
    <property type="entry name" value="SOD-like_Cu/Zn_dom_sf"/>
</dbReference>